<dbReference type="Pfam" id="PF13894">
    <property type="entry name" value="zf-C2H2_4"/>
    <property type="match status" value="1"/>
</dbReference>
<name>A0A5J4YPA3_PORPP</name>
<evidence type="ECO:0000256" key="8">
    <source>
        <dbReference type="SAM" id="MobiDB-lite"/>
    </source>
</evidence>
<feature type="domain" description="C2H2-type" evidence="9">
    <location>
        <begin position="206"/>
        <end position="229"/>
    </location>
</feature>
<dbReference type="GO" id="GO:0008270">
    <property type="term" value="F:zinc ion binding"/>
    <property type="evidence" value="ECO:0007669"/>
    <property type="project" value="UniProtKB-KW"/>
</dbReference>
<evidence type="ECO:0000256" key="5">
    <source>
        <dbReference type="ARBA" id="ARBA00022833"/>
    </source>
</evidence>
<keyword evidence="5" id="KW-0862">Zinc</keyword>
<dbReference type="Pfam" id="PF00096">
    <property type="entry name" value="zf-C2H2"/>
    <property type="match status" value="1"/>
</dbReference>
<evidence type="ECO:0000313" key="10">
    <source>
        <dbReference type="EMBL" id="KAA8492533.1"/>
    </source>
</evidence>
<dbReference type="SMART" id="SM00355">
    <property type="entry name" value="ZnF_C2H2"/>
    <property type="match status" value="3"/>
</dbReference>
<keyword evidence="6" id="KW-0539">Nucleus</keyword>
<feature type="region of interest" description="Disordered" evidence="8">
    <location>
        <begin position="95"/>
        <end position="145"/>
    </location>
</feature>
<accession>A0A5J4YPA3</accession>
<keyword evidence="11" id="KW-1185">Reference proteome</keyword>
<evidence type="ECO:0000256" key="6">
    <source>
        <dbReference type="ARBA" id="ARBA00023242"/>
    </source>
</evidence>
<evidence type="ECO:0000256" key="7">
    <source>
        <dbReference type="PROSITE-ProRule" id="PRU00042"/>
    </source>
</evidence>
<dbReference type="PANTHER" id="PTHR16515">
    <property type="entry name" value="PR DOMAIN ZINC FINGER PROTEIN"/>
    <property type="match status" value="1"/>
</dbReference>
<comment type="caution">
    <text evidence="10">The sequence shown here is derived from an EMBL/GenBank/DDBJ whole genome shotgun (WGS) entry which is preliminary data.</text>
</comment>
<dbReference type="Proteomes" id="UP000324585">
    <property type="component" value="Unassembled WGS sequence"/>
</dbReference>
<dbReference type="AlphaFoldDB" id="A0A5J4YPA3"/>
<dbReference type="OrthoDB" id="5693at2759"/>
<feature type="domain" description="C2H2-type" evidence="9">
    <location>
        <begin position="146"/>
        <end position="174"/>
    </location>
</feature>
<evidence type="ECO:0000259" key="9">
    <source>
        <dbReference type="PROSITE" id="PS50157"/>
    </source>
</evidence>
<gene>
    <name evidence="10" type="ORF">FVE85_8040</name>
</gene>
<evidence type="ECO:0000256" key="2">
    <source>
        <dbReference type="ARBA" id="ARBA00022723"/>
    </source>
</evidence>
<reference evidence="11" key="1">
    <citation type="journal article" date="2019" name="Nat. Commun.">
        <title>Expansion of phycobilisome linker gene families in mesophilic red algae.</title>
        <authorList>
            <person name="Lee J."/>
            <person name="Kim D."/>
            <person name="Bhattacharya D."/>
            <person name="Yoon H.S."/>
        </authorList>
    </citation>
    <scope>NUCLEOTIDE SEQUENCE [LARGE SCALE GENOMIC DNA]</scope>
    <source>
        <strain evidence="11">CCMP 1328</strain>
    </source>
</reference>
<dbReference type="PANTHER" id="PTHR16515:SF49">
    <property type="entry name" value="GASTRULA ZINC FINGER PROTEIN XLCGF49.1-LIKE-RELATED"/>
    <property type="match status" value="1"/>
</dbReference>
<evidence type="ECO:0000313" key="11">
    <source>
        <dbReference type="Proteomes" id="UP000324585"/>
    </source>
</evidence>
<keyword evidence="4 7" id="KW-0863">Zinc-finger</keyword>
<dbReference type="PROSITE" id="PS00028">
    <property type="entry name" value="ZINC_FINGER_C2H2_1"/>
    <property type="match status" value="2"/>
</dbReference>
<feature type="compositionally biased region" description="Polar residues" evidence="8">
    <location>
        <begin position="127"/>
        <end position="138"/>
    </location>
</feature>
<dbReference type="GO" id="GO:0005634">
    <property type="term" value="C:nucleus"/>
    <property type="evidence" value="ECO:0007669"/>
    <property type="project" value="UniProtKB-SubCell"/>
</dbReference>
<feature type="domain" description="C2H2-type" evidence="9">
    <location>
        <begin position="175"/>
        <end position="205"/>
    </location>
</feature>
<sequence length="249" mass="27523">MVAKRAMAYMSSRAFVRLLQRHGCKGPDESCSGSAHARAQAHADYGVPVFTPGVSGSTSVPSAPLLSAIPDGQQDTLLPGAWSFADDSDMVRRLSTARESSGIEQTHHTPLNGELSSRHARSRHVTSSRQSESETISEGTRMKPERPCPKCGKVFANPGYLSKHIRLVHSRTRTFVCKECPDSRSFGQRSDLVRHHKAVHLKLKPFKCPICSNLFSNKANMKSHMTGMHPDAYVKYLQACVEGDHRDQR</sequence>
<keyword evidence="3" id="KW-0677">Repeat</keyword>
<evidence type="ECO:0000256" key="3">
    <source>
        <dbReference type="ARBA" id="ARBA00022737"/>
    </source>
</evidence>
<dbReference type="InterPro" id="IPR013087">
    <property type="entry name" value="Znf_C2H2_type"/>
</dbReference>
<evidence type="ECO:0000256" key="4">
    <source>
        <dbReference type="ARBA" id="ARBA00022771"/>
    </source>
</evidence>
<evidence type="ECO:0000256" key="1">
    <source>
        <dbReference type="ARBA" id="ARBA00004123"/>
    </source>
</evidence>
<dbReference type="EMBL" id="VRMN01000009">
    <property type="protein sequence ID" value="KAA8492533.1"/>
    <property type="molecule type" value="Genomic_DNA"/>
</dbReference>
<protein>
    <submittedName>
        <fullName evidence="10">Zinc finger protein</fullName>
    </submittedName>
</protein>
<dbReference type="GO" id="GO:0010468">
    <property type="term" value="P:regulation of gene expression"/>
    <property type="evidence" value="ECO:0007669"/>
    <property type="project" value="TreeGrafter"/>
</dbReference>
<dbReference type="PROSITE" id="PS50157">
    <property type="entry name" value="ZINC_FINGER_C2H2_2"/>
    <property type="match status" value="3"/>
</dbReference>
<proteinExistence type="predicted"/>
<dbReference type="InterPro" id="IPR050331">
    <property type="entry name" value="Zinc_finger"/>
</dbReference>
<dbReference type="InterPro" id="IPR036236">
    <property type="entry name" value="Znf_C2H2_sf"/>
</dbReference>
<dbReference type="SUPFAM" id="SSF57667">
    <property type="entry name" value="beta-beta-alpha zinc fingers"/>
    <property type="match status" value="2"/>
</dbReference>
<dbReference type="Gene3D" id="3.30.160.60">
    <property type="entry name" value="Classic Zinc Finger"/>
    <property type="match status" value="2"/>
</dbReference>
<organism evidence="10 11">
    <name type="scientific">Porphyridium purpureum</name>
    <name type="common">Red alga</name>
    <name type="synonym">Porphyridium cruentum</name>
    <dbReference type="NCBI Taxonomy" id="35688"/>
    <lineage>
        <taxon>Eukaryota</taxon>
        <taxon>Rhodophyta</taxon>
        <taxon>Bangiophyceae</taxon>
        <taxon>Porphyridiales</taxon>
        <taxon>Porphyridiaceae</taxon>
        <taxon>Porphyridium</taxon>
    </lineage>
</organism>
<comment type="subcellular location">
    <subcellularLocation>
        <location evidence="1">Nucleus</location>
    </subcellularLocation>
</comment>
<keyword evidence="2" id="KW-0479">Metal-binding</keyword>